<dbReference type="Proteomes" id="UP000254282">
    <property type="component" value="Unassembled WGS sequence"/>
</dbReference>
<evidence type="ECO:0000256" key="7">
    <source>
        <dbReference type="ARBA" id="ARBA00023235"/>
    </source>
</evidence>
<dbReference type="EC" id="5.1.3.2" evidence="4"/>
<dbReference type="SUPFAM" id="SSF51735">
    <property type="entry name" value="NAD(P)-binding Rossmann-fold domains"/>
    <property type="match status" value="1"/>
</dbReference>
<dbReference type="PANTHER" id="PTHR43725:SF47">
    <property type="entry name" value="UDP-GLUCOSE 4-EPIMERASE"/>
    <property type="match status" value="1"/>
</dbReference>
<dbReference type="GO" id="GO:0005996">
    <property type="term" value="P:monosaccharide metabolic process"/>
    <property type="evidence" value="ECO:0007669"/>
    <property type="project" value="TreeGrafter"/>
</dbReference>
<dbReference type="GO" id="GO:0003978">
    <property type="term" value="F:UDP-glucose 4-epimerase activity"/>
    <property type="evidence" value="ECO:0007669"/>
    <property type="project" value="UniProtKB-EC"/>
</dbReference>
<keyword evidence="7 10" id="KW-0413">Isomerase</keyword>
<name>A0A381FHX5_9FLAO</name>
<gene>
    <name evidence="10" type="primary">rfbE</name>
    <name evidence="10" type="ORF">NCTC13532_01601</name>
</gene>
<evidence type="ECO:0000256" key="2">
    <source>
        <dbReference type="ARBA" id="ARBA00001911"/>
    </source>
</evidence>
<evidence type="ECO:0000256" key="6">
    <source>
        <dbReference type="ARBA" id="ARBA00023027"/>
    </source>
</evidence>
<dbReference type="EMBL" id="UFVR01000004">
    <property type="protein sequence ID" value="SUX46073.1"/>
    <property type="molecule type" value="Genomic_DNA"/>
</dbReference>
<dbReference type="AlphaFoldDB" id="A0A381FHX5"/>
<dbReference type="InterPro" id="IPR002225">
    <property type="entry name" value="3Beta_OHSteriod_DH/Estase"/>
</dbReference>
<dbReference type="InterPro" id="IPR036291">
    <property type="entry name" value="NAD(P)-bd_dom_sf"/>
</dbReference>
<dbReference type="CDD" id="cd08946">
    <property type="entry name" value="SDR_e"/>
    <property type="match status" value="1"/>
</dbReference>
<evidence type="ECO:0000256" key="1">
    <source>
        <dbReference type="ARBA" id="ARBA00000083"/>
    </source>
</evidence>
<evidence type="ECO:0000313" key="11">
    <source>
        <dbReference type="Proteomes" id="UP000254282"/>
    </source>
</evidence>
<dbReference type="PANTHER" id="PTHR43725">
    <property type="entry name" value="UDP-GLUCOSE 4-EPIMERASE"/>
    <property type="match status" value="1"/>
</dbReference>
<dbReference type="GO" id="GO:0006694">
    <property type="term" value="P:steroid biosynthetic process"/>
    <property type="evidence" value="ECO:0007669"/>
    <property type="project" value="InterPro"/>
</dbReference>
<evidence type="ECO:0000313" key="10">
    <source>
        <dbReference type="EMBL" id="SUX46073.1"/>
    </source>
</evidence>
<protein>
    <recommendedName>
        <fullName evidence="5">UDP-glucose 4-epimerase</fullName>
        <ecNumber evidence="4">5.1.3.2</ecNumber>
    </recommendedName>
    <alternativeName>
        <fullName evidence="8">UDP-galactose 4-epimerase</fullName>
    </alternativeName>
</protein>
<evidence type="ECO:0000259" key="9">
    <source>
        <dbReference type="Pfam" id="PF01073"/>
    </source>
</evidence>
<sequence>MKNKIVGTTKRILLTGASGTVGFETLKHLVKNSSYEITVFDLKTPRSVKKFAPFKGCVEIVYGDIGNFSQVEEVSRNKDIAIHLAAIIPPAADIDPDLAYHINVKGTENLIRALEENSPHCYLLFSSSISVYGDRVNNPEISVTDRLKPSCGDRYGKTKVVCEKAIQQSNLSWSIFRLTAIMGNHKISRLMFHMPLDTLMEICTPEDTGRAFVNAIAFQCQLKNRIFNLGGGEDCVISYRSFLAKMFEAFGLGDAGFPENAFAEKNFHCGIMSDGSELDEIIHFRRQSLADHFEMVNQKINPIQKKITFLFRKLIKRWLLSQSEPYLAYREGNEKEIEHFFIKNKKKIVEPIFQ</sequence>
<comment type="similarity">
    <text evidence="3">Belongs to the NAD(P)-dependent epimerase/dehydratase family.</text>
</comment>
<evidence type="ECO:0000256" key="4">
    <source>
        <dbReference type="ARBA" id="ARBA00013189"/>
    </source>
</evidence>
<dbReference type="GO" id="GO:0016616">
    <property type="term" value="F:oxidoreductase activity, acting on the CH-OH group of donors, NAD or NADP as acceptor"/>
    <property type="evidence" value="ECO:0007669"/>
    <property type="project" value="InterPro"/>
</dbReference>
<dbReference type="GO" id="GO:0005829">
    <property type="term" value="C:cytosol"/>
    <property type="evidence" value="ECO:0007669"/>
    <property type="project" value="TreeGrafter"/>
</dbReference>
<comment type="catalytic activity">
    <reaction evidence="1">
        <text>UDP-alpha-D-glucose = UDP-alpha-D-galactose</text>
        <dbReference type="Rhea" id="RHEA:22168"/>
        <dbReference type="ChEBI" id="CHEBI:58885"/>
        <dbReference type="ChEBI" id="CHEBI:66914"/>
        <dbReference type="EC" id="5.1.3.2"/>
    </reaction>
</comment>
<keyword evidence="6" id="KW-0520">NAD</keyword>
<evidence type="ECO:0000256" key="5">
    <source>
        <dbReference type="ARBA" id="ARBA00018569"/>
    </source>
</evidence>
<feature type="domain" description="3-beta hydroxysteroid dehydrogenase/isomerase" evidence="9">
    <location>
        <begin position="14"/>
        <end position="170"/>
    </location>
</feature>
<proteinExistence type="inferred from homology"/>
<dbReference type="RefSeq" id="WP_115619916.1">
    <property type="nucleotide sequence ID" value="NZ_UFVR01000004.1"/>
</dbReference>
<dbReference type="Pfam" id="PF01073">
    <property type="entry name" value="3Beta_HSD"/>
    <property type="match status" value="1"/>
</dbReference>
<organism evidence="10 11">
    <name type="scientific">Chryseobacterium indoltheticum</name>
    <dbReference type="NCBI Taxonomy" id="254"/>
    <lineage>
        <taxon>Bacteria</taxon>
        <taxon>Pseudomonadati</taxon>
        <taxon>Bacteroidota</taxon>
        <taxon>Flavobacteriia</taxon>
        <taxon>Flavobacteriales</taxon>
        <taxon>Weeksellaceae</taxon>
        <taxon>Chryseobacterium group</taxon>
        <taxon>Chryseobacterium</taxon>
    </lineage>
</organism>
<evidence type="ECO:0000256" key="3">
    <source>
        <dbReference type="ARBA" id="ARBA00007637"/>
    </source>
</evidence>
<dbReference type="Gene3D" id="3.40.50.720">
    <property type="entry name" value="NAD(P)-binding Rossmann-like Domain"/>
    <property type="match status" value="1"/>
</dbReference>
<accession>A0A381FHX5</accession>
<comment type="cofactor">
    <cofactor evidence="2">
        <name>NAD(+)</name>
        <dbReference type="ChEBI" id="CHEBI:57540"/>
    </cofactor>
</comment>
<reference evidence="10 11" key="1">
    <citation type="submission" date="2018-06" db="EMBL/GenBank/DDBJ databases">
        <authorList>
            <consortium name="Pathogen Informatics"/>
            <person name="Doyle S."/>
        </authorList>
    </citation>
    <scope>NUCLEOTIDE SEQUENCE [LARGE SCALE GENOMIC DNA]</scope>
    <source>
        <strain evidence="10 11">NCTC13532</strain>
    </source>
</reference>
<evidence type="ECO:0000256" key="8">
    <source>
        <dbReference type="ARBA" id="ARBA00031367"/>
    </source>
</evidence>